<dbReference type="AlphaFoldDB" id="A0A2A2SDA8"/>
<comment type="caution">
    <text evidence="1">The sequence shown here is derived from an EMBL/GenBank/DDBJ whole genome shotgun (WGS) entry which is preliminary data.</text>
</comment>
<keyword evidence="1" id="KW-0131">Cell cycle</keyword>
<protein>
    <submittedName>
        <fullName evidence="1">Cell division protein ZipA</fullName>
    </submittedName>
</protein>
<keyword evidence="2" id="KW-1185">Reference proteome</keyword>
<dbReference type="EMBL" id="NSLI01000004">
    <property type="protein sequence ID" value="PAX07228.1"/>
    <property type="molecule type" value="Genomic_DNA"/>
</dbReference>
<dbReference type="InterPro" id="IPR027417">
    <property type="entry name" value="P-loop_NTPase"/>
</dbReference>
<keyword evidence="1" id="KW-0132">Cell division</keyword>
<sequence length="163" mass="18526">MNGNQMSDRPILHTLCGKAAAGKSTLSAELARAPGTILVAQDPWMAALYPEMRTVDDYIRHVSRLRAAMGPHLVQLLRAGLSVVLDWPANTAETRLWMRGIAEEAGAEHRLYWLDLSDEACWERLRARNREGLHPYRMTRAQFDEITRYFEPPTEAEGAIIRR</sequence>
<evidence type="ECO:0000313" key="1">
    <source>
        <dbReference type="EMBL" id="PAX07228.1"/>
    </source>
</evidence>
<dbReference type="Gene3D" id="3.40.50.300">
    <property type="entry name" value="P-loop containing nucleotide triphosphate hydrolases"/>
    <property type="match status" value="1"/>
</dbReference>
<dbReference type="GO" id="GO:0051301">
    <property type="term" value="P:cell division"/>
    <property type="evidence" value="ECO:0007669"/>
    <property type="project" value="UniProtKB-KW"/>
</dbReference>
<name>A0A2A2SDA8_9SPHN</name>
<evidence type="ECO:0000313" key="2">
    <source>
        <dbReference type="Proteomes" id="UP000218151"/>
    </source>
</evidence>
<organism evidence="1 2">
    <name type="scientific">Sphingomonas lenta</name>
    <dbReference type="NCBI Taxonomy" id="1141887"/>
    <lineage>
        <taxon>Bacteria</taxon>
        <taxon>Pseudomonadati</taxon>
        <taxon>Pseudomonadota</taxon>
        <taxon>Alphaproteobacteria</taxon>
        <taxon>Sphingomonadales</taxon>
        <taxon>Sphingomonadaceae</taxon>
        <taxon>Sphingomonas</taxon>
    </lineage>
</organism>
<gene>
    <name evidence="1" type="ORF">CKY28_14445</name>
</gene>
<reference evidence="2" key="1">
    <citation type="submission" date="2017-09" db="EMBL/GenBank/DDBJ databases">
        <authorList>
            <person name="Feng G."/>
            <person name="Zhu H."/>
        </authorList>
    </citation>
    <scope>NUCLEOTIDE SEQUENCE [LARGE SCALE GENOMIC DNA]</scope>
    <source>
        <strain evidence="2">1PNM-20</strain>
    </source>
</reference>
<dbReference type="OrthoDB" id="531205at2"/>
<dbReference type="SUPFAM" id="SSF52540">
    <property type="entry name" value="P-loop containing nucleoside triphosphate hydrolases"/>
    <property type="match status" value="1"/>
</dbReference>
<dbReference type="Proteomes" id="UP000218151">
    <property type="component" value="Unassembled WGS sequence"/>
</dbReference>
<accession>A0A2A2SDA8</accession>
<dbReference type="Pfam" id="PF13671">
    <property type="entry name" value="AAA_33"/>
    <property type="match status" value="1"/>
</dbReference>
<proteinExistence type="predicted"/>